<proteinExistence type="inferred from homology"/>
<evidence type="ECO:0000256" key="8">
    <source>
        <dbReference type="ARBA" id="ARBA00022840"/>
    </source>
</evidence>
<evidence type="ECO:0000256" key="3">
    <source>
        <dbReference type="ARBA" id="ARBA00013253"/>
    </source>
</evidence>
<keyword evidence="9" id="KW-0289">Folate biosynthesis</keyword>
<dbReference type="EMBL" id="JEME01000547">
    <property type="protein sequence ID" value="KYG09849.1"/>
    <property type="molecule type" value="Genomic_DNA"/>
</dbReference>
<dbReference type="PANTHER" id="PTHR43071">
    <property type="entry name" value="2-AMINO-4-HYDROXY-6-HYDROXYMETHYLDIHYDROPTERIDINE PYROPHOSPHOKINASE"/>
    <property type="match status" value="1"/>
</dbReference>
<evidence type="ECO:0000256" key="2">
    <source>
        <dbReference type="ARBA" id="ARBA00005810"/>
    </source>
</evidence>
<dbReference type="PROSITE" id="PS00794">
    <property type="entry name" value="HPPK"/>
    <property type="match status" value="1"/>
</dbReference>
<evidence type="ECO:0000256" key="10">
    <source>
        <dbReference type="ARBA" id="ARBA00029409"/>
    </source>
</evidence>
<dbReference type="SUPFAM" id="SSF55083">
    <property type="entry name" value="6-hydroxymethyl-7,8-dihydropterin pyrophosphokinase, HPPK"/>
    <property type="match status" value="1"/>
</dbReference>
<dbReference type="AlphaFoldDB" id="A0A150TYS0"/>
<accession>A0A150TYS0</accession>
<comment type="similarity">
    <text evidence="2">Belongs to the HPPK family.</text>
</comment>
<dbReference type="NCBIfam" id="TIGR01498">
    <property type="entry name" value="folK"/>
    <property type="match status" value="1"/>
</dbReference>
<dbReference type="GO" id="GO:0016301">
    <property type="term" value="F:kinase activity"/>
    <property type="evidence" value="ECO:0007669"/>
    <property type="project" value="UniProtKB-KW"/>
</dbReference>
<evidence type="ECO:0000256" key="7">
    <source>
        <dbReference type="ARBA" id="ARBA00022777"/>
    </source>
</evidence>
<dbReference type="InterPro" id="IPR000550">
    <property type="entry name" value="Hppk"/>
</dbReference>
<dbReference type="GO" id="GO:0046656">
    <property type="term" value="P:folic acid biosynthetic process"/>
    <property type="evidence" value="ECO:0007669"/>
    <property type="project" value="UniProtKB-KW"/>
</dbReference>
<evidence type="ECO:0000256" key="9">
    <source>
        <dbReference type="ARBA" id="ARBA00022909"/>
    </source>
</evidence>
<dbReference type="Gene3D" id="3.30.70.560">
    <property type="entry name" value="7,8-Dihydro-6-hydroxymethylpterin-pyrophosphokinase HPPK"/>
    <property type="match status" value="1"/>
</dbReference>
<feature type="domain" description="7,8-dihydro-6-hydroxymethylpterin-pyrophosphokinase" evidence="13">
    <location>
        <begin position="93"/>
        <end position="104"/>
    </location>
</feature>
<sequence length="165" mass="17724">MTSRRRVVIGLGSNLGDRLATLRAAIDALAADPELEVIGESSRYESPPAGGPPQSDYVNAAALLATSLPARQILERTLAVERSLGRTRPDPVRWGPRTIDLDLLWIEGEVVAEPDLVVPHPRLCGRVFALRPLLDVAPDARDPRTAVAYASLPEASAPILRLDPG</sequence>
<evidence type="ECO:0000256" key="12">
    <source>
        <dbReference type="ARBA" id="ARBA00033413"/>
    </source>
</evidence>
<evidence type="ECO:0000313" key="15">
    <source>
        <dbReference type="Proteomes" id="UP000075502"/>
    </source>
</evidence>
<evidence type="ECO:0000256" key="4">
    <source>
        <dbReference type="ARBA" id="ARBA00016218"/>
    </source>
</evidence>
<comment type="function">
    <text evidence="10">Catalyzes the transfer of pyrophosphate from adenosine triphosphate (ATP) to 6-hydroxymethyl-7,8-dihydropterin, an enzymatic step in folate biosynthesis pathway.</text>
</comment>
<dbReference type="GO" id="GO:0046654">
    <property type="term" value="P:tetrahydrofolate biosynthetic process"/>
    <property type="evidence" value="ECO:0007669"/>
    <property type="project" value="UniProtKB-UniPathway"/>
</dbReference>
<dbReference type="Proteomes" id="UP000075502">
    <property type="component" value="Unassembled WGS sequence"/>
</dbReference>
<keyword evidence="8" id="KW-0067">ATP-binding</keyword>
<protein>
    <recommendedName>
        <fullName evidence="4">2-amino-4-hydroxy-6-hydroxymethyldihydropteridine pyrophosphokinase</fullName>
        <ecNumber evidence="3">2.7.6.3</ecNumber>
    </recommendedName>
    <alternativeName>
        <fullName evidence="11">6-hydroxymethyl-7,8-dihydropterin pyrophosphokinase</fullName>
    </alternativeName>
    <alternativeName>
        <fullName evidence="12">7,8-dihydro-6-hydroxymethylpterin-pyrophosphokinase</fullName>
    </alternativeName>
</protein>
<keyword evidence="7" id="KW-0418">Kinase</keyword>
<evidence type="ECO:0000256" key="11">
    <source>
        <dbReference type="ARBA" id="ARBA00029766"/>
    </source>
</evidence>
<dbReference type="PANTHER" id="PTHR43071:SF1">
    <property type="entry name" value="2-AMINO-4-HYDROXY-6-HYDROXYMETHYLDIHYDROPTERIDINE PYROPHOSPHOKINASE"/>
    <property type="match status" value="1"/>
</dbReference>
<evidence type="ECO:0000256" key="5">
    <source>
        <dbReference type="ARBA" id="ARBA00022679"/>
    </source>
</evidence>
<evidence type="ECO:0000259" key="13">
    <source>
        <dbReference type="PROSITE" id="PS00794"/>
    </source>
</evidence>
<keyword evidence="6" id="KW-0547">Nucleotide-binding</keyword>
<comment type="pathway">
    <text evidence="1">Cofactor biosynthesis; tetrahydrofolate biosynthesis; 2-amino-4-hydroxy-6-hydroxymethyl-7,8-dihydropteridine diphosphate from 7,8-dihydroneopterin triphosphate: step 4/4.</text>
</comment>
<evidence type="ECO:0000256" key="1">
    <source>
        <dbReference type="ARBA" id="ARBA00005051"/>
    </source>
</evidence>
<dbReference type="Pfam" id="PF01288">
    <property type="entry name" value="HPPK"/>
    <property type="match status" value="1"/>
</dbReference>
<dbReference type="GO" id="GO:0003848">
    <property type="term" value="F:2-amino-4-hydroxy-6-hydroxymethyldihydropteridine diphosphokinase activity"/>
    <property type="evidence" value="ECO:0007669"/>
    <property type="project" value="UniProtKB-EC"/>
</dbReference>
<keyword evidence="5" id="KW-0808">Transferase</keyword>
<dbReference type="UniPathway" id="UPA00077">
    <property type="reaction ID" value="UER00155"/>
</dbReference>
<dbReference type="CDD" id="cd00483">
    <property type="entry name" value="HPPK"/>
    <property type="match status" value="1"/>
</dbReference>
<reference evidence="14 15" key="1">
    <citation type="submission" date="2014-02" db="EMBL/GenBank/DDBJ databases">
        <title>The small core and large imbalanced accessory genome model reveals a collaborative survival strategy of Sorangium cellulosum strains in nature.</title>
        <authorList>
            <person name="Han K."/>
            <person name="Peng R."/>
            <person name="Blom J."/>
            <person name="Li Y.-Z."/>
        </authorList>
    </citation>
    <scope>NUCLEOTIDE SEQUENCE [LARGE SCALE GENOMIC DNA]</scope>
    <source>
        <strain evidence="14 15">So0007-03</strain>
    </source>
</reference>
<dbReference type="EC" id="2.7.6.3" evidence="3"/>
<name>A0A150TYS0_SORCE</name>
<dbReference type="InterPro" id="IPR035907">
    <property type="entry name" value="Hppk_sf"/>
</dbReference>
<dbReference type="GO" id="GO:0005524">
    <property type="term" value="F:ATP binding"/>
    <property type="evidence" value="ECO:0007669"/>
    <property type="project" value="UniProtKB-KW"/>
</dbReference>
<gene>
    <name evidence="14" type="ORF">BE21_15655</name>
</gene>
<evidence type="ECO:0000256" key="6">
    <source>
        <dbReference type="ARBA" id="ARBA00022741"/>
    </source>
</evidence>
<evidence type="ECO:0000313" key="14">
    <source>
        <dbReference type="EMBL" id="KYG09849.1"/>
    </source>
</evidence>
<organism evidence="14 15">
    <name type="scientific">Sorangium cellulosum</name>
    <name type="common">Polyangium cellulosum</name>
    <dbReference type="NCBI Taxonomy" id="56"/>
    <lineage>
        <taxon>Bacteria</taxon>
        <taxon>Pseudomonadati</taxon>
        <taxon>Myxococcota</taxon>
        <taxon>Polyangia</taxon>
        <taxon>Polyangiales</taxon>
        <taxon>Polyangiaceae</taxon>
        <taxon>Sorangium</taxon>
    </lineage>
</organism>
<comment type="caution">
    <text evidence="14">The sequence shown here is derived from an EMBL/GenBank/DDBJ whole genome shotgun (WGS) entry which is preliminary data.</text>
</comment>